<gene>
    <name evidence="1" type="ORF">ACE1CC_13825</name>
</gene>
<dbReference type="EMBL" id="JBHFNQ010000105">
    <property type="protein sequence ID" value="MFB2877930.1"/>
    <property type="molecule type" value="Genomic_DNA"/>
</dbReference>
<sequence>MTKENLLHRISIDPNICFGKPCIRGHRIWVSLILDYLAGGMAIEEILEAYPDIERDDVLACIAYASEVTKDSYVDIPLNRNKEKVETK</sequence>
<evidence type="ECO:0000313" key="1">
    <source>
        <dbReference type="EMBL" id="MFB2877930.1"/>
    </source>
</evidence>
<dbReference type="RefSeq" id="WP_413271016.1">
    <property type="nucleotide sequence ID" value="NZ_JBHFNQ010000105.1"/>
</dbReference>
<comment type="caution">
    <text evidence="1">The sequence shown here is derived from an EMBL/GenBank/DDBJ whole genome shotgun (WGS) entry which is preliminary data.</text>
</comment>
<dbReference type="Proteomes" id="UP001576774">
    <property type="component" value="Unassembled WGS sequence"/>
</dbReference>
<keyword evidence="2" id="KW-1185">Reference proteome</keyword>
<dbReference type="InterPro" id="IPR007367">
    <property type="entry name" value="DUF433"/>
</dbReference>
<proteinExistence type="predicted"/>
<dbReference type="Gene3D" id="1.10.10.10">
    <property type="entry name" value="Winged helix-like DNA-binding domain superfamily/Winged helix DNA-binding domain"/>
    <property type="match status" value="1"/>
</dbReference>
<dbReference type="SUPFAM" id="SSF46689">
    <property type="entry name" value="Homeodomain-like"/>
    <property type="match status" value="1"/>
</dbReference>
<reference evidence="1 2" key="1">
    <citation type="submission" date="2024-09" db="EMBL/GenBank/DDBJ databases">
        <title>Floridaenema gen nov. (Aerosakkonemataceae, Aerosakkonematales ord. nov., Cyanobacteria) from benthic tropical and subtropical fresh waters, with the description of four new species.</title>
        <authorList>
            <person name="Moretto J.A."/>
            <person name="Berthold D.E."/>
            <person name="Lefler F.W."/>
            <person name="Huang I.-S."/>
            <person name="Laughinghouse H. IV."/>
        </authorList>
    </citation>
    <scope>NUCLEOTIDE SEQUENCE [LARGE SCALE GENOMIC DNA]</scope>
    <source>
        <strain evidence="1 2">BLCC-F46</strain>
    </source>
</reference>
<name>A0ABV4X5A3_9CYAN</name>
<dbReference type="Pfam" id="PF04255">
    <property type="entry name" value="DUF433"/>
    <property type="match status" value="1"/>
</dbReference>
<dbReference type="PANTHER" id="PTHR34849:SF3">
    <property type="entry name" value="SSR2962 PROTEIN"/>
    <property type="match status" value="1"/>
</dbReference>
<dbReference type="PANTHER" id="PTHR34849">
    <property type="entry name" value="SSL5025 PROTEIN"/>
    <property type="match status" value="1"/>
</dbReference>
<organism evidence="1 2">
    <name type="scientific">Floridaenema aerugineum BLCC-F46</name>
    <dbReference type="NCBI Taxonomy" id="3153654"/>
    <lineage>
        <taxon>Bacteria</taxon>
        <taxon>Bacillati</taxon>
        <taxon>Cyanobacteriota</taxon>
        <taxon>Cyanophyceae</taxon>
        <taxon>Oscillatoriophycideae</taxon>
        <taxon>Aerosakkonematales</taxon>
        <taxon>Aerosakkonemataceae</taxon>
        <taxon>Floridanema</taxon>
        <taxon>Floridanema aerugineum</taxon>
    </lineage>
</organism>
<evidence type="ECO:0000313" key="2">
    <source>
        <dbReference type="Proteomes" id="UP001576774"/>
    </source>
</evidence>
<dbReference type="InterPro" id="IPR036388">
    <property type="entry name" value="WH-like_DNA-bd_sf"/>
</dbReference>
<dbReference type="InterPro" id="IPR009057">
    <property type="entry name" value="Homeodomain-like_sf"/>
</dbReference>
<protein>
    <submittedName>
        <fullName evidence="1">DUF433 domain-containing protein</fullName>
    </submittedName>
</protein>
<accession>A0ABV4X5A3</accession>